<dbReference type="CDD" id="cd11304">
    <property type="entry name" value="Cadherin_repeat"/>
    <property type="match status" value="1"/>
</dbReference>
<evidence type="ECO:0000313" key="3">
    <source>
        <dbReference type="Proteomes" id="UP000477951"/>
    </source>
</evidence>
<dbReference type="InterPro" id="IPR006644">
    <property type="entry name" value="Cadg"/>
</dbReference>
<feature type="domain" description="Fibronectin type-III" evidence="1">
    <location>
        <begin position="541"/>
        <end position="630"/>
    </location>
</feature>
<dbReference type="GO" id="GO:0005509">
    <property type="term" value="F:calcium ion binding"/>
    <property type="evidence" value="ECO:0007669"/>
    <property type="project" value="InterPro"/>
</dbReference>
<dbReference type="InterPro" id="IPR015919">
    <property type="entry name" value="Cadherin-like_sf"/>
</dbReference>
<feature type="domain" description="Fibronectin type-III" evidence="1">
    <location>
        <begin position="360"/>
        <end position="451"/>
    </location>
</feature>
<reference evidence="2 3" key="1">
    <citation type="submission" date="2019-12" db="EMBL/GenBank/DDBJ databases">
        <title>Whole-genome sequencing of Allorhizobium vitis.</title>
        <authorList>
            <person name="Gan H.M."/>
            <person name="Szegedi E."/>
            <person name="Burr T."/>
            <person name="Savka M.A."/>
        </authorList>
    </citation>
    <scope>NUCLEOTIDE SEQUENCE [LARGE SCALE GENOMIC DNA]</scope>
    <source>
        <strain evidence="2 3">CG516</strain>
    </source>
</reference>
<dbReference type="PANTHER" id="PTHR34720">
    <property type="entry name" value="MICROCYSTIN DEPENDENT PROTEIN"/>
    <property type="match status" value="1"/>
</dbReference>
<comment type="caution">
    <text evidence="2">The sequence shown here is derived from an EMBL/GenBank/DDBJ whole genome shotgun (WGS) entry which is preliminary data.</text>
</comment>
<protein>
    <recommendedName>
        <fullName evidence="1">Fibronectin type-III domain-containing protein</fullName>
    </recommendedName>
</protein>
<dbReference type="PROSITE" id="PS50853">
    <property type="entry name" value="FN3"/>
    <property type="match status" value="4"/>
</dbReference>
<dbReference type="SUPFAM" id="SSF49313">
    <property type="entry name" value="Cadherin-like"/>
    <property type="match status" value="7"/>
</dbReference>
<dbReference type="InterPro" id="IPR036709">
    <property type="entry name" value="Autotransporte_beta_dom_sf"/>
</dbReference>
<dbReference type="SMART" id="SM00736">
    <property type="entry name" value="CADG"/>
    <property type="match status" value="4"/>
</dbReference>
<accession>A0A6L6VPZ4</accession>
<evidence type="ECO:0000259" key="1">
    <source>
        <dbReference type="PROSITE" id="PS50853"/>
    </source>
</evidence>
<dbReference type="Gene3D" id="2.60.40.10">
    <property type="entry name" value="Immunoglobulins"/>
    <property type="match status" value="11"/>
</dbReference>
<dbReference type="CDD" id="cd00063">
    <property type="entry name" value="FN3"/>
    <property type="match status" value="4"/>
</dbReference>
<dbReference type="Gene3D" id="2.60.40.3440">
    <property type="match status" value="3"/>
</dbReference>
<dbReference type="SMART" id="SM00060">
    <property type="entry name" value="FN3"/>
    <property type="match status" value="4"/>
</dbReference>
<organism evidence="2 3">
    <name type="scientific">Agrobacterium vitis</name>
    <name type="common">Rhizobium vitis</name>
    <dbReference type="NCBI Taxonomy" id="373"/>
    <lineage>
        <taxon>Bacteria</taxon>
        <taxon>Pseudomonadati</taxon>
        <taxon>Pseudomonadota</taxon>
        <taxon>Alphaproteobacteria</taxon>
        <taxon>Hyphomicrobiales</taxon>
        <taxon>Rhizobiaceae</taxon>
        <taxon>Rhizobium/Agrobacterium group</taxon>
        <taxon>Agrobacterium</taxon>
    </lineage>
</organism>
<dbReference type="SUPFAM" id="SSF103515">
    <property type="entry name" value="Autotransporter"/>
    <property type="match status" value="1"/>
</dbReference>
<dbReference type="Gene3D" id="2.40.128.130">
    <property type="entry name" value="Autotransporter beta-domain"/>
    <property type="match status" value="1"/>
</dbReference>
<dbReference type="SMART" id="SM00869">
    <property type="entry name" value="Autotransporter"/>
    <property type="match status" value="1"/>
</dbReference>
<dbReference type="SUPFAM" id="SSF49265">
    <property type="entry name" value="Fibronectin type III"/>
    <property type="match status" value="4"/>
</dbReference>
<dbReference type="PANTHER" id="PTHR34720:SF9">
    <property type="entry name" value="BLR4714 PROTEIN"/>
    <property type="match status" value="1"/>
</dbReference>
<dbReference type="InterPro" id="IPR005546">
    <property type="entry name" value="Autotransporte_beta"/>
</dbReference>
<feature type="domain" description="Fibronectin type-III" evidence="1">
    <location>
        <begin position="179"/>
        <end position="270"/>
    </location>
</feature>
<feature type="domain" description="Fibronectin type-III" evidence="1">
    <location>
        <begin position="811"/>
        <end position="900"/>
    </location>
</feature>
<gene>
    <name evidence="2" type="ORF">GOZ90_23045</name>
</gene>
<dbReference type="Pfam" id="PF00041">
    <property type="entry name" value="fn3"/>
    <property type="match status" value="4"/>
</dbReference>
<dbReference type="RefSeq" id="WP_156616253.1">
    <property type="nucleotide sequence ID" value="NZ_WPHR01000032.1"/>
</dbReference>
<dbReference type="Pfam" id="PF17963">
    <property type="entry name" value="Big_9"/>
    <property type="match status" value="3"/>
</dbReference>
<dbReference type="InterPro" id="IPR003961">
    <property type="entry name" value="FN3_dom"/>
</dbReference>
<dbReference type="EMBL" id="WPHR01000032">
    <property type="protein sequence ID" value="MUZ75552.1"/>
    <property type="molecule type" value="Genomic_DNA"/>
</dbReference>
<dbReference type="InterPro" id="IPR036116">
    <property type="entry name" value="FN3_sf"/>
</dbReference>
<evidence type="ECO:0000313" key="2">
    <source>
        <dbReference type="EMBL" id="MUZ75552.1"/>
    </source>
</evidence>
<dbReference type="Pfam" id="PF05345">
    <property type="entry name" value="He_PIG"/>
    <property type="match status" value="7"/>
</dbReference>
<name>A0A6L6VPZ4_AGRVI</name>
<dbReference type="GO" id="GO:0016020">
    <property type="term" value="C:membrane"/>
    <property type="evidence" value="ECO:0007669"/>
    <property type="project" value="InterPro"/>
</dbReference>
<sequence>MQCGKSFRVSPALAKTKKAAWTWLKRSANAVFQAFIGVLTILITGLSFATAANAALSASCSQVNSDFSSPRYLTNTDNFSPDYQSLTAGEYISWSFSTTGTAAGGTSSAIVIYSDNYNNLLVNESNLGGNINKSGNFTATASIDNLQMILDVTQDSSASPSDYNTLTFSAACYASAPTFPGAPTIGTATPGNGQATVSFTAPASNGGAAITSYTVTASPGGATASGSASPITVTGLTNGTAYTFTVTATNSVGTGAASAATSAVTPTAPSFTFSPASGALTAATVGTAYSETVTASGGTSPYTYAVTSGTLPSGLSLNTTTGEISGTPSSVENASFTISATDANSATSSASYSLAVAAGLPGAPTIGTATPGNGQATVSFTAPASNGGAVITSYTVTASPGGATASGSASPITVTGLTNGTAYTFTVTATNSVGTGAASAATTSVTPTAPTFTFSPASGALTAATVGAAYSETITASGGTSPYTYAVTSGTLPAGMSLNTSTGAISGTPTAAANTSFTITATDANSATGSASYSLAVAADVPGAPTIGTASAGDTQATVSFTAPASDGGASITSYTVTASPGGATATGSASPITVTGLTNGTAYTFTVTATNSAGTGTASVASNSVTPSAVLQAPVANTVSETVAANSSANVITLNMTGGAASSVAVASAASHGTATASGTSITYTPTAGYSGSDSFTYTATNATGTSSPATVTITVTAPAFTLSPASGTLTAATVGTTYSETITASGGTSPYTYAVTSGTLPAGMSLNTSTGAISGTPTSAANTSFTITATDANSATGSASYSLTVAADLPGAPTIGTASAGDTQATISFAAPASDGGASITSYTVTASPGGATATGSASPITVTGLTNGTAYTFTVTATNSAGTGSASVASNSVTPSAVLQAPVANAVSETVAANSSANVIALNMTGGTASSVAIATPASHGTATASGTSITYTPTAGYSGSDSFAYTATNATGTSSPATVTITVTAPTLVLSPSAGTLATGTVGAAYSQTVAVSGGAEPYDYEFLSGSLPAGLSITSSGGAPARVLSGTPSAAGTSNFTVKVTDAYGATVTASYSITINAAAPIANALTATVTANSSDNVLAPSITGGAATAVAIASSPSHGAATVSGTNFIYTPTAGYSGSDSFTYTATNATGTSSPATVTITVTAPTFTLSPTSGALTAATVGTAYTETVTASGGTSPYSYAVTSGTLPAGMSLNTSTGAISGTPTIAANTSFTITATDANSATGSASYSLTVTEPSVTLSLSPSSGALTTATVGTAYSQSVTTTSGTAPYTYAGTGLPDGLVLDTSTGTISGTPTTAGSYAIAVTVTDSASPANHGSGNYTLTVNAAASIAFSPAGGALKDAMAGEAYSQQISATGGTGTLIYSLSSGSLPKGMVLNISTGALNGPLDAGTEGDYSFSIQARDSNGTTGTASYTVKVATRAVTVADHVVEVPAGATPNNVYLNKDATGGPFIEADIVSVEPPEAGTATLIQGELAAVSSASPVGWYLKFTPNPAYSGQARIAYRLGSSLGNSNTGTVIYNINYNAEQVATDIDNLVHSFVQTRQNMISSAIKVPGLMERGRMARATTPVTTRMSPSTQGMTFGFSTSLAQMESARDSADGIAGGYSSPFNIWIDGAVLAHNDKDTNGSKWGSFAMINMGADYLLTDKALLGLSFHYDRMTDPTDEDAMLTGNGWLAGPYTSFEVTKGVFWDASLLYGGSSNTIDTEFWDGNFDTQRWMLDTSIKGKWSLDEATVVTPKLRAVYFSETVDDYSVKNSSGDSIDLDGFTSEQFRVSLGAEIARSFTLASGSTLTPKLGLTTGFSGLDGSGLFGSVTAGASMLTTEAWAIEGSLLFNIEGEGEKSVGAKVGLSRKF</sequence>
<dbReference type="InterPro" id="IPR013783">
    <property type="entry name" value="Ig-like_fold"/>
</dbReference>
<dbReference type="Proteomes" id="UP000477951">
    <property type="component" value="Unassembled WGS sequence"/>
</dbReference>
<proteinExistence type="predicted"/>